<organism evidence="3">
    <name type="scientific">Chromera velia CCMP2878</name>
    <dbReference type="NCBI Taxonomy" id="1169474"/>
    <lineage>
        <taxon>Eukaryota</taxon>
        <taxon>Sar</taxon>
        <taxon>Alveolata</taxon>
        <taxon>Colpodellida</taxon>
        <taxon>Chromeraceae</taxon>
        <taxon>Chromera</taxon>
    </lineage>
</organism>
<proteinExistence type="predicted"/>
<name>A0A0G4HC56_9ALVE</name>
<keyword evidence="1" id="KW-0175">Coiled coil</keyword>
<evidence type="ECO:0000256" key="1">
    <source>
        <dbReference type="SAM" id="Coils"/>
    </source>
</evidence>
<dbReference type="EMBL" id="CDMZ01002274">
    <property type="protein sequence ID" value="CEM41623.1"/>
    <property type="molecule type" value="Genomic_DNA"/>
</dbReference>
<dbReference type="VEuPathDB" id="CryptoDB:Cvel_26145"/>
<dbReference type="AlphaFoldDB" id="A0A0G4HC56"/>
<feature type="coiled-coil region" evidence="1">
    <location>
        <begin position="140"/>
        <end position="167"/>
    </location>
</feature>
<evidence type="ECO:0000313" key="3">
    <source>
        <dbReference type="EMBL" id="CEM41623.1"/>
    </source>
</evidence>
<gene>
    <name evidence="3" type="ORF">Cvel_26145</name>
</gene>
<evidence type="ECO:0000256" key="2">
    <source>
        <dbReference type="SAM" id="MobiDB-lite"/>
    </source>
</evidence>
<reference evidence="3" key="1">
    <citation type="submission" date="2014-11" db="EMBL/GenBank/DDBJ databases">
        <authorList>
            <person name="Otto D Thomas"/>
            <person name="Naeem Raeece"/>
        </authorList>
    </citation>
    <scope>NUCLEOTIDE SEQUENCE</scope>
</reference>
<accession>A0A0G4HC56</accession>
<feature type="region of interest" description="Disordered" evidence="2">
    <location>
        <begin position="1"/>
        <end position="23"/>
    </location>
</feature>
<sequence length="238" mass="25749">MRPSSAGAPDDKPPGPPPAQKLSGEIHSNLENLRGCICKWYAVAHSITGNTNSTINEWNPSNPNVSQFLHKGPVPGFQFGTSLCERINGLPGTSYVSPGGDPAAALKSGSSTVQPTHQFGLPNAYPGVQADLVKQSPGMVRDLLFKLEDSERELAQLQGKVAASADNPNDSLYYGNNVPKGLCQTKSISPEFRGHLQQMYKTVYDRVQSNERKIAMVRHQMTVLNAPNEVKTDPRVGL</sequence>
<protein>
    <submittedName>
        <fullName evidence="3">Uncharacterized protein</fullName>
    </submittedName>
</protein>